<evidence type="ECO:0000259" key="6">
    <source>
        <dbReference type="Pfam" id="PF17836"/>
    </source>
</evidence>
<dbReference type="SUPFAM" id="SSF51161">
    <property type="entry name" value="Trimeric LpxA-like enzymes"/>
    <property type="match status" value="1"/>
</dbReference>
<dbReference type="Proteomes" id="UP000002564">
    <property type="component" value="Chromosome"/>
</dbReference>
<feature type="domain" description="Bacterial sugar transferase" evidence="5">
    <location>
        <begin position="11"/>
        <end position="185"/>
    </location>
</feature>
<proteinExistence type="inferred from homology"/>
<evidence type="ECO:0000313" key="8">
    <source>
        <dbReference type="Proteomes" id="UP000002564"/>
    </source>
</evidence>
<evidence type="ECO:0000313" key="7">
    <source>
        <dbReference type="EMBL" id="ACF28821.1"/>
    </source>
</evidence>
<gene>
    <name evidence="7" type="ordered locus">NGK_0123</name>
</gene>
<dbReference type="PANTHER" id="PTHR30576:SF8">
    <property type="entry name" value="UNDECAPRENYL-PHOSPHATE GALACTOSE PHOSPHOTRANSFERASE"/>
    <property type="match status" value="1"/>
</dbReference>
<reference evidence="7 8" key="1">
    <citation type="journal article" date="2008" name="J. Bacteriol.">
        <title>Complete genome sequence of Neisseria gonorrhoeae NCCP11945.</title>
        <authorList>
            <person name="Chung G.T."/>
            <person name="Yoo J.S."/>
            <person name="Oh H.B."/>
            <person name="Lee Y.S."/>
            <person name="Cha S.H."/>
            <person name="Kim S.J."/>
            <person name="Yoo C.K."/>
        </authorList>
    </citation>
    <scope>NUCLEOTIDE SEQUENCE [LARGE SCALE GENOMIC DNA]</scope>
    <source>
        <strain evidence="7 8">NCCP11945</strain>
    </source>
</reference>
<evidence type="ECO:0000256" key="4">
    <source>
        <dbReference type="SAM" id="Phobius"/>
    </source>
</evidence>
<dbReference type="Pfam" id="PF02397">
    <property type="entry name" value="Bac_transf"/>
    <property type="match status" value="1"/>
</dbReference>
<protein>
    <submittedName>
        <fullName evidence="7">PglB</fullName>
    </submittedName>
</protein>
<accession>B4RQ09</accession>
<dbReference type="CDD" id="cd03360">
    <property type="entry name" value="LbH_AT_putative"/>
    <property type="match status" value="1"/>
</dbReference>
<dbReference type="InterPro" id="IPR041561">
    <property type="entry name" value="PglD_N"/>
</dbReference>
<dbReference type="InterPro" id="IPR020019">
    <property type="entry name" value="AcTrfase_PglD-like"/>
</dbReference>
<evidence type="ECO:0000256" key="2">
    <source>
        <dbReference type="PIRSR" id="PIRSR620019-1"/>
    </source>
</evidence>
<organism evidence="7 8">
    <name type="scientific">Neisseria gonorrhoeae (strain NCCP11945)</name>
    <dbReference type="NCBI Taxonomy" id="521006"/>
    <lineage>
        <taxon>Bacteria</taxon>
        <taxon>Pseudomonadati</taxon>
        <taxon>Pseudomonadota</taxon>
        <taxon>Betaproteobacteria</taxon>
        <taxon>Neisseriales</taxon>
        <taxon>Neisseriaceae</taxon>
        <taxon>Neisseria</taxon>
    </lineage>
</organism>
<dbReference type="Gene3D" id="2.160.10.10">
    <property type="entry name" value="Hexapeptide repeat proteins"/>
    <property type="match status" value="1"/>
</dbReference>
<sequence>MKDWQMSKAVKRLFDIIASASGLIVLSPVFLVLIYLIRKNLGSPVFFIRERPGKDGKPFKMVKFRSMRDALDSDGIPLPDSERLTPFGKKLRTASLDELPELWNVLKGEMSLVGPRPLLMQYLPLYNKFQNRRHEMKPGITGWAQVNGRNALSWDEKFSCDVWYTDNFSFWLDMKILFLTVKKVLIKEGISAQGEATMPPFAGNRKLAVIGAGGHGKVVAELAAALGTYGEIVFLDDRTQGSVNGFPVIGTTLLLENSLSPEQFDITVAVGNNRIRRQITEKAAALGFKLPVLIHPDATVSPSATIGQGSVVMAKAVVQAGSVLKDGVIVNTAATVDHDCLLDAFVHISPGAHLSGNTRIGEESRIGTGACSRQQTTVGSGVTAGAGAVIVCDIPDGMTVAGNPAKPLTGKNPKTGTA</sequence>
<keyword evidence="4" id="KW-0472">Membrane</keyword>
<dbReference type="GO" id="GO:0016780">
    <property type="term" value="F:phosphotransferase activity, for other substituted phosphate groups"/>
    <property type="evidence" value="ECO:0007669"/>
    <property type="project" value="TreeGrafter"/>
</dbReference>
<feature type="active site" description="Proton acceptor" evidence="2">
    <location>
        <position position="338"/>
    </location>
</feature>
<dbReference type="EMBL" id="CP001050">
    <property type="protein sequence ID" value="ACF28821.1"/>
    <property type="molecule type" value="Genomic_DNA"/>
</dbReference>
<dbReference type="AlphaFoldDB" id="B4RQ09"/>
<dbReference type="Gene3D" id="3.40.50.20">
    <property type="match status" value="1"/>
</dbReference>
<dbReference type="Pfam" id="PF17836">
    <property type="entry name" value="PglD_N"/>
    <property type="match status" value="1"/>
</dbReference>
<dbReference type="NCBIfam" id="TIGR03570">
    <property type="entry name" value="NeuD_NnaD"/>
    <property type="match status" value="1"/>
</dbReference>
<evidence type="ECO:0000256" key="1">
    <source>
        <dbReference type="ARBA" id="ARBA00006464"/>
    </source>
</evidence>
<keyword evidence="4" id="KW-1133">Transmembrane helix</keyword>
<dbReference type="HOGENOM" id="CLU_054372_0_0_4"/>
<feature type="binding site" evidence="3">
    <location>
        <position position="271"/>
    </location>
    <ligand>
        <name>substrate</name>
    </ligand>
</feature>
<evidence type="ECO:0000256" key="3">
    <source>
        <dbReference type="PIRSR" id="PIRSR620019-2"/>
    </source>
</evidence>
<dbReference type="KEGG" id="ngk:NGK_0123"/>
<feature type="domain" description="PglD N-terminal" evidence="6">
    <location>
        <begin position="206"/>
        <end position="282"/>
    </location>
</feature>
<dbReference type="InterPro" id="IPR011004">
    <property type="entry name" value="Trimer_LpxA-like_sf"/>
</dbReference>
<feature type="site" description="Increases basicity of active site His" evidence="2">
    <location>
        <position position="339"/>
    </location>
</feature>
<feature type="transmembrane region" description="Helical" evidence="4">
    <location>
        <begin position="12"/>
        <end position="37"/>
    </location>
</feature>
<dbReference type="InterPro" id="IPR003362">
    <property type="entry name" value="Bact_transf"/>
</dbReference>
<feature type="binding site" evidence="3">
    <location>
        <position position="347"/>
    </location>
    <ligand>
        <name>acetyl-CoA</name>
        <dbReference type="ChEBI" id="CHEBI:57288"/>
    </ligand>
</feature>
<dbReference type="PANTHER" id="PTHR30576">
    <property type="entry name" value="COLANIC BIOSYNTHESIS UDP-GLUCOSE LIPID CARRIER TRANSFERASE"/>
    <property type="match status" value="1"/>
</dbReference>
<name>B4RQ09_NEIG2</name>
<evidence type="ECO:0000259" key="5">
    <source>
        <dbReference type="Pfam" id="PF02397"/>
    </source>
</evidence>
<keyword evidence="4" id="KW-0812">Transmembrane</keyword>
<comment type="similarity">
    <text evidence="1">Belongs to the bacterial sugar transferase family.</text>
</comment>